<feature type="non-terminal residue" evidence="1">
    <location>
        <position position="142"/>
    </location>
</feature>
<gene>
    <name evidence="1" type="ORF">BG006_002158</name>
</gene>
<keyword evidence="2" id="KW-1185">Reference proteome</keyword>
<evidence type="ECO:0000313" key="2">
    <source>
        <dbReference type="Proteomes" id="UP000696485"/>
    </source>
</evidence>
<dbReference type="Gene3D" id="3.40.50.720">
    <property type="entry name" value="NAD(P)-binding Rossmann-like Domain"/>
    <property type="match status" value="1"/>
</dbReference>
<comment type="caution">
    <text evidence="1">The sequence shown here is derived from an EMBL/GenBank/DDBJ whole genome shotgun (WGS) entry which is preliminary data.</text>
</comment>
<proteinExistence type="predicted"/>
<organism evidence="1 2">
    <name type="scientific">Podila minutissima</name>
    <dbReference type="NCBI Taxonomy" id="64525"/>
    <lineage>
        <taxon>Eukaryota</taxon>
        <taxon>Fungi</taxon>
        <taxon>Fungi incertae sedis</taxon>
        <taxon>Mucoromycota</taxon>
        <taxon>Mortierellomycotina</taxon>
        <taxon>Mortierellomycetes</taxon>
        <taxon>Mortierellales</taxon>
        <taxon>Mortierellaceae</taxon>
        <taxon>Podila</taxon>
    </lineage>
</organism>
<reference evidence="1" key="1">
    <citation type="journal article" date="2020" name="Fungal Divers.">
        <title>Resolving the Mortierellaceae phylogeny through synthesis of multi-gene phylogenetics and phylogenomics.</title>
        <authorList>
            <person name="Vandepol N."/>
            <person name="Liber J."/>
            <person name="Desiro A."/>
            <person name="Na H."/>
            <person name="Kennedy M."/>
            <person name="Barry K."/>
            <person name="Grigoriev I.V."/>
            <person name="Miller A.N."/>
            <person name="O'Donnell K."/>
            <person name="Stajich J.E."/>
            <person name="Bonito G."/>
        </authorList>
    </citation>
    <scope>NUCLEOTIDE SEQUENCE</scope>
    <source>
        <strain evidence="1">NVP1</strain>
    </source>
</reference>
<evidence type="ECO:0000313" key="1">
    <source>
        <dbReference type="EMBL" id="KAF9322678.1"/>
    </source>
</evidence>
<protein>
    <submittedName>
        <fullName evidence="1">Uncharacterized protein</fullName>
    </submittedName>
</protein>
<dbReference type="EMBL" id="JAAAUY010001480">
    <property type="protein sequence ID" value="KAF9322678.1"/>
    <property type="molecule type" value="Genomic_DNA"/>
</dbReference>
<dbReference type="Proteomes" id="UP000696485">
    <property type="component" value="Unassembled WGS sequence"/>
</dbReference>
<dbReference type="AlphaFoldDB" id="A0A9P5VGV4"/>
<sequence>VSIKQILLGAAVHGEKKNKNTQIVLASHPVADIDSKITFRIQHTTLSDSNLGPNELVIKVPLRVARPGAWRRIAFQGRIVVCGVISTYNDADAQGTSALITQRARMEGFIETVVHGIENAPDAPLVSLFKGDNMGRCSSRTI</sequence>
<name>A0A9P5VGV4_9FUNG</name>
<accession>A0A9P5VGV4</accession>